<dbReference type="InterPro" id="IPR004521">
    <property type="entry name" value="Uncharacterised_CHP00451"/>
</dbReference>
<dbReference type="InterPro" id="IPR058886">
    <property type="entry name" value="SWIB_eIF2D"/>
</dbReference>
<dbReference type="GO" id="GO:0006364">
    <property type="term" value="P:rRNA processing"/>
    <property type="evidence" value="ECO:0007669"/>
    <property type="project" value="EnsemblFungi"/>
</dbReference>
<dbReference type="PROSITE" id="PS50890">
    <property type="entry name" value="PUA"/>
    <property type="match status" value="1"/>
</dbReference>
<dbReference type="GO" id="GO:0003723">
    <property type="term" value="F:RNA binding"/>
    <property type="evidence" value="ECO:0007669"/>
    <property type="project" value="EnsemblFungi"/>
</dbReference>
<dbReference type="SUPFAM" id="SSF55159">
    <property type="entry name" value="eIF1-like"/>
    <property type="match status" value="1"/>
</dbReference>
<dbReference type="InterPro" id="IPR039757">
    <property type="entry name" value="EIF2D"/>
</dbReference>
<dbReference type="PANTHER" id="PTHR12217:SF4">
    <property type="entry name" value="EUKARYOTIC TRANSLATION INITIATION FACTOR 2D"/>
    <property type="match status" value="1"/>
</dbReference>
<dbReference type="InterPro" id="IPR057429">
    <property type="entry name" value="WH_eIF2D"/>
</dbReference>
<feature type="region of interest" description="Disordered" evidence="2">
    <location>
        <begin position="339"/>
        <end position="364"/>
    </location>
</feature>
<gene>
    <name evidence="5" type="ORF">PACTADRAFT_52541</name>
</gene>
<feature type="compositionally biased region" description="Basic and acidic residues" evidence="2">
    <location>
        <begin position="208"/>
        <end position="223"/>
    </location>
</feature>
<dbReference type="InterPro" id="IPR015947">
    <property type="entry name" value="PUA-like_sf"/>
</dbReference>
<evidence type="ECO:0000259" key="4">
    <source>
        <dbReference type="PROSITE" id="PS51925"/>
    </source>
</evidence>
<dbReference type="CDD" id="cd21156">
    <property type="entry name" value="PUA_eIF2d-like"/>
    <property type="match status" value="1"/>
</dbReference>
<dbReference type="EMBL" id="KV454011">
    <property type="protein sequence ID" value="ODV97648.1"/>
    <property type="molecule type" value="Genomic_DNA"/>
</dbReference>
<dbReference type="InterPro" id="IPR003121">
    <property type="entry name" value="SWIB_MDM2_domain"/>
</dbReference>
<dbReference type="OrthoDB" id="199771at2759"/>
<dbReference type="PROSITE" id="PS50296">
    <property type="entry name" value="SUI1"/>
    <property type="match status" value="1"/>
</dbReference>
<keyword evidence="6" id="KW-1185">Reference proteome</keyword>
<dbReference type="AlphaFoldDB" id="A0A1E4U143"/>
<feature type="compositionally biased region" description="Low complexity" evidence="2">
    <location>
        <begin position="345"/>
        <end position="364"/>
    </location>
</feature>
<protein>
    <recommendedName>
        <fullName evidence="7">Translation machinery-associated protein 64</fullName>
    </recommendedName>
</protein>
<comment type="similarity">
    <text evidence="1">Belongs to the eIF2D family.</text>
</comment>
<dbReference type="Pfam" id="PF01253">
    <property type="entry name" value="SUI1"/>
    <property type="match status" value="1"/>
</dbReference>
<evidence type="ECO:0008006" key="7">
    <source>
        <dbReference type="Google" id="ProtNLM"/>
    </source>
</evidence>
<dbReference type="NCBIfam" id="TIGR00451">
    <property type="entry name" value="unchar_dom_2"/>
    <property type="match status" value="1"/>
</dbReference>
<evidence type="ECO:0000313" key="6">
    <source>
        <dbReference type="Proteomes" id="UP000094236"/>
    </source>
</evidence>
<dbReference type="PROSITE" id="PS51925">
    <property type="entry name" value="SWIB_MDM2"/>
    <property type="match status" value="1"/>
</dbReference>
<dbReference type="InterPro" id="IPR001950">
    <property type="entry name" value="SUI1"/>
</dbReference>
<accession>A0A1E4U143</accession>
<dbReference type="InterPro" id="IPR036877">
    <property type="entry name" value="SUI1_dom_sf"/>
</dbReference>
<evidence type="ECO:0000256" key="1">
    <source>
        <dbReference type="ARBA" id="ARBA00010359"/>
    </source>
</evidence>
<dbReference type="Pfam" id="PF26292">
    <property type="entry name" value="PUA_elF2D"/>
    <property type="match status" value="1"/>
</dbReference>
<evidence type="ECO:0000313" key="5">
    <source>
        <dbReference type="EMBL" id="ODV97648.1"/>
    </source>
</evidence>
<dbReference type="Pfam" id="PF25304">
    <property type="entry name" value="WHD_eIF2D"/>
    <property type="match status" value="1"/>
</dbReference>
<dbReference type="Pfam" id="PF26291">
    <property type="entry name" value="SWIB_eIF2D"/>
    <property type="match status" value="1"/>
</dbReference>
<dbReference type="Gene3D" id="3.10.400.20">
    <property type="match status" value="1"/>
</dbReference>
<proteinExistence type="inferred from homology"/>
<feature type="domain" description="DM2" evidence="4">
    <location>
        <begin position="373"/>
        <end position="455"/>
    </location>
</feature>
<dbReference type="GO" id="GO:0003743">
    <property type="term" value="F:translation initiation factor activity"/>
    <property type="evidence" value="ECO:0007669"/>
    <property type="project" value="InterPro"/>
</dbReference>
<dbReference type="Gene3D" id="3.30.780.10">
    <property type="entry name" value="SUI1-like domain"/>
    <property type="match status" value="1"/>
</dbReference>
<dbReference type="GO" id="GO:0001731">
    <property type="term" value="P:formation of translation preinitiation complex"/>
    <property type="evidence" value="ECO:0007669"/>
    <property type="project" value="InterPro"/>
</dbReference>
<dbReference type="Proteomes" id="UP000094236">
    <property type="component" value="Unassembled WGS sequence"/>
</dbReference>
<feature type="domain" description="SUI1" evidence="3">
    <location>
        <begin position="483"/>
        <end position="556"/>
    </location>
</feature>
<dbReference type="InterPro" id="IPR036885">
    <property type="entry name" value="SWIB_MDM2_dom_sf"/>
</dbReference>
<evidence type="ECO:0000256" key="2">
    <source>
        <dbReference type="SAM" id="MobiDB-lite"/>
    </source>
</evidence>
<name>A0A1E4U143_PACTA</name>
<reference evidence="6" key="1">
    <citation type="submission" date="2016-05" db="EMBL/GenBank/DDBJ databases">
        <title>Comparative genomics of biotechnologically important yeasts.</title>
        <authorList>
            <consortium name="DOE Joint Genome Institute"/>
            <person name="Riley R."/>
            <person name="Haridas S."/>
            <person name="Wolfe K.H."/>
            <person name="Lopes M.R."/>
            <person name="Hittinger C.T."/>
            <person name="Goker M."/>
            <person name="Salamov A."/>
            <person name="Wisecaver J."/>
            <person name="Long T.M."/>
            <person name="Aerts A.L."/>
            <person name="Barry K."/>
            <person name="Choi C."/>
            <person name="Clum A."/>
            <person name="Coughlan A.Y."/>
            <person name="Deshpande S."/>
            <person name="Douglass A.P."/>
            <person name="Hanson S.J."/>
            <person name="Klenk H.-P."/>
            <person name="Labutti K."/>
            <person name="Lapidus A."/>
            <person name="Lindquist E."/>
            <person name="Lipzen A."/>
            <person name="Meier-Kolthoff J.P."/>
            <person name="Ohm R.A."/>
            <person name="Otillar R.P."/>
            <person name="Pangilinan J."/>
            <person name="Peng Y."/>
            <person name="Rokas A."/>
            <person name="Rosa C.A."/>
            <person name="Scheuner C."/>
            <person name="Sibirny A.A."/>
            <person name="Slot J.C."/>
            <person name="Stielow J.B."/>
            <person name="Sun H."/>
            <person name="Kurtzman C.P."/>
            <person name="Blackwell M."/>
            <person name="Grigoriev I.V."/>
            <person name="Jeffries T.W."/>
        </authorList>
    </citation>
    <scope>NUCLEOTIDE SEQUENCE [LARGE SCALE GENOMIC DNA]</scope>
    <source>
        <strain evidence="6">NRRL Y-2460</strain>
    </source>
</reference>
<dbReference type="SUPFAM" id="SSF88697">
    <property type="entry name" value="PUA domain-like"/>
    <property type="match status" value="1"/>
</dbReference>
<dbReference type="PANTHER" id="PTHR12217">
    <property type="entry name" value="EUKARYOTIC TRANSLATION INITIATION FACTOR 2D"/>
    <property type="match status" value="1"/>
</dbReference>
<feature type="region of interest" description="Disordered" evidence="2">
    <location>
        <begin position="196"/>
        <end position="225"/>
    </location>
</feature>
<dbReference type="InterPro" id="IPR048248">
    <property type="entry name" value="PUA_eIF2d-like"/>
</dbReference>
<organism evidence="5 6">
    <name type="scientific">Pachysolen tannophilus NRRL Y-2460</name>
    <dbReference type="NCBI Taxonomy" id="669874"/>
    <lineage>
        <taxon>Eukaryota</taxon>
        <taxon>Fungi</taxon>
        <taxon>Dikarya</taxon>
        <taxon>Ascomycota</taxon>
        <taxon>Saccharomycotina</taxon>
        <taxon>Pichiomycetes</taxon>
        <taxon>Pachysolenaceae</taxon>
        <taxon>Pachysolen</taxon>
    </lineage>
</organism>
<sequence>MFRKDIRVKNFSNVKNSERKHLFRDLNLEVAPVIKKSVFNTSLTKNGLIYADNDIKPIFFTLDEYPNYLIPSIYFLWEHPFFLPKVKTHDVVIKGHLLNGASLMLPGTIPPFDDDRLVKGQLVSVVSKENDLAAVCVGVLEMDLKNVEKVYGTTGVAVKILHYYNDELFRLYDKEIVKIPKREELAEKLEAERVMKEQQEQQQALQQEQEKHEEPKDHDTHEESIEEVAETLTKLSVTDIDYFFHRSLLYTLTQESNLKPPISSSNFMSNYIYKNLPIANVTIKNSSFKKTSKWLKNLEKKQYLKLKGKDEDLTIIEILKNKEKDDELKNFVPYKINKNNIPRASGSNNGSNNNNNSSSSSNGNSNNSLCAVYYFRPQAKTRLFFESLELSPTQYYLQPELKKFLEFYIKKNNLTSPKSPKQVILDDILSSMIKSQNSTIARDQIFTIFLKNFSRFYKIVDSNAKQNDIDEEEGFYKGEIPKIKIITEPSVGNKTTTKIQHVNFEIFKINIKEFSKNLKVKASSSTTLTTLDKGITELMVLGSHEKIILDMLTKNYGLNSSWIECQNKIKNKRRKK</sequence>
<dbReference type="SUPFAM" id="SSF47592">
    <property type="entry name" value="SWIB/MDM2 domain"/>
    <property type="match status" value="1"/>
</dbReference>
<dbReference type="STRING" id="669874.A0A1E4U143"/>
<evidence type="ECO:0000259" key="3">
    <source>
        <dbReference type="PROSITE" id="PS50296"/>
    </source>
</evidence>